<reference evidence="1 2" key="1">
    <citation type="submission" date="2020-02" db="EMBL/GenBank/DDBJ databases">
        <title>Genome analysis of Thermosulfuriphilus ammonigenes ST65T, an anaerobic thermophilic chemolithoautotrophic bacterium isolated from a deep-sea hydrothermal vent.</title>
        <authorList>
            <person name="Slobodkina G."/>
            <person name="Allioux M."/>
            <person name="Merkel A."/>
            <person name="Alain K."/>
            <person name="Jebbar M."/>
            <person name="Slobodkin A."/>
        </authorList>
    </citation>
    <scope>NUCLEOTIDE SEQUENCE [LARGE SCALE GENOMIC DNA]</scope>
    <source>
        <strain evidence="1 2">ST65</strain>
    </source>
</reference>
<name>A0A6G7PUT6_9BACT</name>
<dbReference type="Proteomes" id="UP000502179">
    <property type="component" value="Chromosome"/>
</dbReference>
<evidence type="ECO:0000313" key="1">
    <source>
        <dbReference type="EMBL" id="QIJ71193.1"/>
    </source>
</evidence>
<dbReference type="AlphaFoldDB" id="A0A6G7PUT6"/>
<proteinExistence type="predicted"/>
<keyword evidence="2" id="KW-1185">Reference proteome</keyword>
<organism evidence="1 2">
    <name type="scientific">Thermosulfuriphilus ammonigenes</name>
    <dbReference type="NCBI Taxonomy" id="1936021"/>
    <lineage>
        <taxon>Bacteria</taxon>
        <taxon>Pseudomonadati</taxon>
        <taxon>Thermodesulfobacteriota</taxon>
        <taxon>Thermodesulfobacteria</taxon>
        <taxon>Thermodesulfobacteriales</taxon>
        <taxon>Thermodesulfobacteriaceae</taxon>
        <taxon>Thermosulfuriphilus</taxon>
    </lineage>
</organism>
<dbReference type="RefSeq" id="WP_166031415.1">
    <property type="nucleotide sequence ID" value="NZ_CP048877.1"/>
</dbReference>
<dbReference type="EMBL" id="CP048877">
    <property type="protein sequence ID" value="QIJ71193.1"/>
    <property type="molecule type" value="Genomic_DNA"/>
</dbReference>
<accession>A0A6G7PUT6</accession>
<evidence type="ECO:0000313" key="2">
    <source>
        <dbReference type="Proteomes" id="UP000502179"/>
    </source>
</evidence>
<sequence>MATLEIRQEKDRVVIPLELWRRIKESLGLPEDFREASKKLLELKETREKRGDWRKLRGSLEGIVSTKDLEKEHKWEIERERKKFGL</sequence>
<protein>
    <submittedName>
        <fullName evidence="1">Uncharacterized protein</fullName>
    </submittedName>
</protein>
<dbReference type="KEGG" id="tav:G4V39_02385"/>
<gene>
    <name evidence="1" type="ORF">G4V39_02385</name>
</gene>